<sequence>MNDDEDFEELYGKWEPKLYHAAMSDIDRHFAVLVGGPRWDDPYTIILTRDTVEQTFSRSDVRRELRDIRALRSTEADAPPSYVTISLQGDIYLVGPEGSKHTVIPGTLAASEDAPEIDFNSILPYGEQWLVAGSDGFLKVGRDDVWNDVVPELEVRHPYSESEWSILGANDAGVVYLIATQRPSPRSFNLYPGHPLYREDMSGDERFELQKKLQAEQSSYPVLNFLFTGVPGKWKRHELPQRIAQSLPAYAWLSGLTSDGNGNDYIVGSDGLVMLGTPESGFVEVSSLPDREKNYSDAAHFNSELVLTADSELFRFDGHLAKTFTPKVKLKLASNRVQPSSIFARENRLHVFDYGNRIFSFVDGEWKEYVIPGELTARPFKCDLK</sequence>
<evidence type="ECO:0000313" key="1">
    <source>
        <dbReference type="EMBL" id="MDX8330428.1"/>
    </source>
</evidence>
<proteinExistence type="predicted"/>
<keyword evidence="4" id="KW-1185">Reference proteome</keyword>
<name>A0AAE5RXM6_9HYPH</name>
<accession>A0AAE5RXM6</accession>
<dbReference type="Proteomes" id="UP001277561">
    <property type="component" value="Unassembled WGS sequence"/>
</dbReference>
<dbReference type="EMBL" id="JAVRAD010000006">
    <property type="protein sequence ID" value="MDX8330428.1"/>
    <property type="molecule type" value="Genomic_DNA"/>
</dbReference>
<gene>
    <name evidence="2" type="ORF">CPJ18_11065</name>
    <name evidence="1" type="ORF">RMS29_14410</name>
</gene>
<evidence type="ECO:0000313" key="2">
    <source>
        <dbReference type="EMBL" id="POO51109.1"/>
    </source>
</evidence>
<protein>
    <submittedName>
        <fullName evidence="2">Uncharacterized protein</fullName>
    </submittedName>
</protein>
<dbReference type="RefSeq" id="WP_103658319.1">
    <property type="nucleotide sequence ID" value="NZ_CP192764.1"/>
</dbReference>
<evidence type="ECO:0000313" key="3">
    <source>
        <dbReference type="Proteomes" id="UP000237447"/>
    </source>
</evidence>
<dbReference type="EMBL" id="NXEJ01000006">
    <property type="protein sequence ID" value="POO51109.1"/>
    <property type="molecule type" value="Genomic_DNA"/>
</dbReference>
<dbReference type="Proteomes" id="UP000237447">
    <property type="component" value="Unassembled WGS sequence"/>
</dbReference>
<evidence type="ECO:0000313" key="4">
    <source>
        <dbReference type="Proteomes" id="UP001277561"/>
    </source>
</evidence>
<reference evidence="2 3" key="1">
    <citation type="journal article" date="2018" name="Syst. Appl. Microbiol.">
        <title>Agrobacterium rosae sp. nov., isolated from galls on different agricultural crops.</title>
        <authorList>
            <person name="Kuzmanovic N."/>
            <person name="Pulawska J."/>
            <person name="Smalla K."/>
            <person name="Nesme X."/>
        </authorList>
    </citation>
    <scope>NUCLEOTIDE SEQUENCE [LARGE SCALE GENOMIC DNA]</scope>
    <source>
        <strain evidence="2 3">NCPPB 1650</strain>
    </source>
</reference>
<dbReference type="GeneID" id="86879879"/>
<reference evidence="1 4" key="2">
    <citation type="journal article" date="2023" name="Phytobiomes J">
        <title>Deciphering the key players within the bacterial microbiota associated with aerial crown gall tumors on rhododendron: Insights into the gallobiome.</title>
        <authorList>
            <person name="Kuzmanovic N."/>
            <person name="Nesme J."/>
            <person name="Wolf J."/>
            <person name="Neumann-Schaal M."/>
            <person name="Petersen J."/>
            <person name="Fernandez-Gnecco G."/>
            <person name="Sproeer C."/>
            <person name="Bunk B."/>
            <person name="Overmann J."/>
            <person name="Sorensen S.J."/>
            <person name="Idczak E."/>
            <person name="Smalla K."/>
        </authorList>
    </citation>
    <scope>NUCLEOTIDE SEQUENCE [LARGE SCALE GENOMIC DNA]</scope>
    <source>
        <strain evidence="1">Rho-14.1</strain>
        <strain evidence="4">rho-14.1</strain>
    </source>
</reference>
<dbReference type="AlphaFoldDB" id="A0AAE5RXM6"/>
<comment type="caution">
    <text evidence="2">The sequence shown here is derived from an EMBL/GenBank/DDBJ whole genome shotgun (WGS) entry which is preliminary data.</text>
</comment>
<organism evidence="2 3">
    <name type="scientific">Agrobacterium rosae</name>
    <dbReference type="NCBI Taxonomy" id="1972867"/>
    <lineage>
        <taxon>Bacteria</taxon>
        <taxon>Pseudomonadati</taxon>
        <taxon>Pseudomonadota</taxon>
        <taxon>Alphaproteobacteria</taxon>
        <taxon>Hyphomicrobiales</taxon>
        <taxon>Rhizobiaceae</taxon>
        <taxon>Rhizobium/Agrobacterium group</taxon>
        <taxon>Agrobacterium</taxon>
    </lineage>
</organism>